<dbReference type="InterPro" id="IPR011604">
    <property type="entry name" value="PDDEXK-like_dom_sf"/>
</dbReference>
<evidence type="ECO:0000256" key="4">
    <source>
        <dbReference type="ARBA" id="ARBA00022801"/>
    </source>
</evidence>
<dbReference type="InterPro" id="IPR038726">
    <property type="entry name" value="PDDEXK_AddAB-type"/>
</dbReference>
<dbReference type="PANTHER" id="PTHR30591:SF1">
    <property type="entry name" value="RECBCD ENZYME SUBUNIT RECC"/>
    <property type="match status" value="1"/>
</dbReference>
<evidence type="ECO:0000313" key="11">
    <source>
        <dbReference type="EMBL" id="WXA99967.1"/>
    </source>
</evidence>
<keyword evidence="7" id="KW-0067">ATP-binding</keyword>
<evidence type="ECO:0000256" key="1">
    <source>
        <dbReference type="ARBA" id="ARBA00022722"/>
    </source>
</evidence>
<accession>A0ABZ2KQG3</accession>
<dbReference type="RefSeq" id="WP_394850609.1">
    <property type="nucleotide sequence ID" value="NZ_CP089982.1"/>
</dbReference>
<proteinExistence type="predicted"/>
<organism evidence="11 12">
    <name type="scientific">Pendulispora brunnea</name>
    <dbReference type="NCBI Taxonomy" id="2905690"/>
    <lineage>
        <taxon>Bacteria</taxon>
        <taxon>Pseudomonadati</taxon>
        <taxon>Myxococcota</taxon>
        <taxon>Myxococcia</taxon>
        <taxon>Myxococcales</taxon>
        <taxon>Sorangiineae</taxon>
        <taxon>Pendulisporaceae</taxon>
        <taxon>Pendulispora</taxon>
    </lineage>
</organism>
<dbReference type="EMBL" id="CP089982">
    <property type="protein sequence ID" value="WXA99967.1"/>
    <property type="molecule type" value="Genomic_DNA"/>
</dbReference>
<sequence length="1104" mass="122043">MNQLDLLSARSTEPRRIVVGSSRAELRIARAVSWLASRGNTTRLVILGPTLEVALEIGREAGAQVRQSFGWERTTLSRLAATLAAPGLAERGLVPSGRLTLEALATRVVHRLGENQENELGRFAAVADRPGLPRALARTFDELRMAKIAPRSIGEDDLQRLCDAFETELEADQIADRALVFELAVAAARDRTTQHPWLDVPLVLVDVPLRTAREAELLAALSARAECVLATYPEGDERAQQHLEAALGVRAVHLMDRAARPDSLTRLQRGLFSPTTEPGDADDAVEMLSAPGESRESIEIARRILREAGRGVPFDRMAIVLRAPGAYRAHLVEALRRAAIPAYFARGTVRPDSAGRAFLALLRCATEKLSARRFSEYLSLSEVPDADDAGRPPAALEGSERWVVPDEDFLPGVLERTAELEEPEDEADVAAHGPTSTAVIGGSLRAPYRWERLIVDAAVIGGRARWDRRLSGRAKGLERELTVYPSDHARAIAIRRELADLGSLQSYALPLLDDLAELPEKAHWGEFIDRLGAMATRALRRPERVLSVLAELEPLRRVGPVSLSEVRLVLERRLTELTVPPRGRRYGCVYIASTDEVRGLAFDVVFLPGLAERIFPQKVIDDPILPDRIRLRKDTDLITNRVRSEEERLALRVAVGAANARLVLSYPRLDVEQSRPRTPSFYGLEVLRAAEGRLPGFDELARRAERVGDARIGWPAPAQARDAVDAAEHDLSLLESILKKPEGETVGTARYLLSTNPHLARALRTRARRWHPKWWPADGLLHVTGEAREALDAHNLTARSFSPTALQHFSACPYRFVLQAIHRLGPREEPAPIEELSPLERGSLVHDVQYELYVGLREKGMLPVTRENRRAVEAELDRVLAKVAARYEDDLAPAIDRVWKDGIESIAADLREMLRRDAEDDEWVPTHFELSFGLQDKGARDPVSVDDPLSLDEGILLRGSIDCVEQSTRGTLRATDYKTGKVRATATTKIGGGQTLQPIFYALALEKLFEGKNVDGGRLYYCTTTGEFKEVTIELDDAARVEAKTVVSVVGNAIAKGALPAAPDEGACQYCDYLRVCGPYEELRTRKVKDQAPLAPLVALRRRA</sequence>
<evidence type="ECO:0000313" key="12">
    <source>
        <dbReference type="Proteomes" id="UP001379533"/>
    </source>
</evidence>
<feature type="domain" description="PD-(D/E)XK endonuclease-like" evidence="10">
    <location>
        <begin position="800"/>
        <end position="1077"/>
    </location>
</feature>
<keyword evidence="3" id="KW-0227">DNA damage</keyword>
<evidence type="ECO:0000256" key="3">
    <source>
        <dbReference type="ARBA" id="ARBA00022763"/>
    </source>
</evidence>
<keyword evidence="4" id="KW-0378">Hydrolase</keyword>
<dbReference type="PANTHER" id="PTHR30591">
    <property type="entry name" value="RECBCD ENZYME SUBUNIT RECC"/>
    <property type="match status" value="1"/>
</dbReference>
<protein>
    <submittedName>
        <fullName evidence="11">PD-(D/E)XK nuclease family protein</fullName>
    </submittedName>
</protein>
<gene>
    <name evidence="11" type="ORF">LZC95_24520</name>
</gene>
<dbReference type="Gene3D" id="3.40.50.300">
    <property type="entry name" value="P-loop containing nucleotide triphosphate hydrolases"/>
    <property type="match status" value="1"/>
</dbReference>
<keyword evidence="8" id="KW-0238">DNA-binding</keyword>
<evidence type="ECO:0000256" key="7">
    <source>
        <dbReference type="ARBA" id="ARBA00022840"/>
    </source>
</evidence>
<name>A0ABZ2KQG3_9BACT</name>
<keyword evidence="12" id="KW-1185">Reference proteome</keyword>
<keyword evidence="6" id="KW-0269">Exonuclease</keyword>
<dbReference type="InterPro" id="IPR027417">
    <property type="entry name" value="P-loop_NTPase"/>
</dbReference>
<evidence type="ECO:0000259" key="10">
    <source>
        <dbReference type="Pfam" id="PF12705"/>
    </source>
</evidence>
<evidence type="ECO:0000256" key="5">
    <source>
        <dbReference type="ARBA" id="ARBA00022806"/>
    </source>
</evidence>
<dbReference type="Proteomes" id="UP001379533">
    <property type="component" value="Chromosome"/>
</dbReference>
<keyword evidence="5" id="KW-0347">Helicase</keyword>
<evidence type="ECO:0000256" key="2">
    <source>
        <dbReference type="ARBA" id="ARBA00022741"/>
    </source>
</evidence>
<keyword evidence="9" id="KW-0234">DNA repair</keyword>
<evidence type="ECO:0000256" key="9">
    <source>
        <dbReference type="ARBA" id="ARBA00023204"/>
    </source>
</evidence>
<evidence type="ECO:0000256" key="6">
    <source>
        <dbReference type="ARBA" id="ARBA00022839"/>
    </source>
</evidence>
<dbReference type="Gene3D" id="3.90.320.10">
    <property type="match status" value="1"/>
</dbReference>
<keyword evidence="1" id="KW-0540">Nuclease</keyword>
<reference evidence="11 12" key="1">
    <citation type="submission" date="2021-12" db="EMBL/GenBank/DDBJ databases">
        <title>Discovery of the Pendulisporaceae a myxobacterial family with distinct sporulation behavior and unique specialized metabolism.</title>
        <authorList>
            <person name="Garcia R."/>
            <person name="Popoff A."/>
            <person name="Bader C.D."/>
            <person name="Loehr J."/>
            <person name="Walesch S."/>
            <person name="Walt C."/>
            <person name="Boldt J."/>
            <person name="Bunk B."/>
            <person name="Haeckl F.J.F.P.J."/>
            <person name="Gunesch A.P."/>
            <person name="Birkelbach J."/>
            <person name="Nuebel U."/>
            <person name="Pietschmann T."/>
            <person name="Bach T."/>
            <person name="Mueller R."/>
        </authorList>
    </citation>
    <scope>NUCLEOTIDE SEQUENCE [LARGE SCALE GENOMIC DNA]</scope>
    <source>
        <strain evidence="11 12">MSr12523</strain>
    </source>
</reference>
<keyword evidence="2" id="KW-0547">Nucleotide-binding</keyword>
<dbReference type="SUPFAM" id="SSF52540">
    <property type="entry name" value="P-loop containing nucleoside triphosphate hydrolases"/>
    <property type="match status" value="1"/>
</dbReference>
<evidence type="ECO:0000256" key="8">
    <source>
        <dbReference type="ARBA" id="ARBA00023125"/>
    </source>
</evidence>
<dbReference type="Pfam" id="PF12705">
    <property type="entry name" value="PDDEXK_1"/>
    <property type="match status" value="1"/>
</dbReference>